<dbReference type="CDD" id="cd14728">
    <property type="entry name" value="Ere-like"/>
    <property type="match status" value="1"/>
</dbReference>
<gene>
    <name evidence="1" type="ORF">VB264_22605</name>
</gene>
<evidence type="ECO:0000313" key="2">
    <source>
        <dbReference type="Proteomes" id="UP001304671"/>
    </source>
</evidence>
<evidence type="ECO:0000313" key="1">
    <source>
        <dbReference type="EMBL" id="MEA5260606.1"/>
    </source>
</evidence>
<dbReference type="RefSeq" id="WP_323253280.1">
    <property type="nucleotide sequence ID" value="NZ_JAYFUL010000061.1"/>
</dbReference>
<dbReference type="Gene3D" id="1.20.1440.30">
    <property type="entry name" value="Biosynthetic Protein domain"/>
    <property type="match status" value="1"/>
</dbReference>
<keyword evidence="2" id="KW-1185">Reference proteome</keyword>
<sequence length="556" mass="63964">MRIYSTIIFLAALGFLTYNYDSLIIDAEIYPIIKAHFIPVKYNSEQSIDKFVQSQKGFADKQIIGIGEATHGTAEFREVFANLTKSLIKHKGFNVLYWAEKEYYESVALNQYVLGLNDSIPVSILLRNDSEHDRNLVSWIKTYNQTKSEKDKVWILCGDLYSVTGLARNILFLCKTYHITLSNTEYDVLYDLAFMPYGYNWQDKKYEYNYLINTLKAIEIKTKGIKNDGSLQQAILLNTFNVIQNDLKRIYSKDKLVRDTNMFEILAWAKALRENANIIIFAHNSHIEKGEGNIMTYENGRRLGKLINNKYKDQYYTLATEVENGFYNARVSKEPIEICTANNKIGNIIGKSTNDSSGFLAFNSSKEVFDFFSEKLKITYGVNNTENAYCSIHKNTSEAFDGLFWIKTSTPLVRANPFFNGITAYINPEKYHLKDSINISYEVQYKKYYGKDGYDDMPNLLFVFFDKQEQIVSYTGLPLNNGKGSYTVKIPNNVAKIGVQFGADNLHSFTLKNLKCNNVSVNLRTAYYTTFNYAVQRDSTQFQFKIKEAFVHEPGL</sequence>
<organism evidence="1 2">
    <name type="scientific">Arcicella aquatica</name>
    <dbReference type="NCBI Taxonomy" id="217141"/>
    <lineage>
        <taxon>Bacteria</taxon>
        <taxon>Pseudomonadati</taxon>
        <taxon>Bacteroidota</taxon>
        <taxon>Cytophagia</taxon>
        <taxon>Cytophagales</taxon>
        <taxon>Flectobacillaceae</taxon>
        <taxon>Arcicella</taxon>
    </lineage>
</organism>
<dbReference type="Gene3D" id="3.30.1870.10">
    <property type="entry name" value="EreA-like, domain 2"/>
    <property type="match status" value="1"/>
</dbReference>
<name>A0ABU5QU29_9BACT</name>
<dbReference type="PANTHER" id="PTHR31299:SF0">
    <property type="entry name" value="ESTERASE, PUTATIVE (AFU_ORTHOLOGUE AFUA_1G05850)-RELATED"/>
    <property type="match status" value="1"/>
</dbReference>
<dbReference type="EMBL" id="JAYFUL010000061">
    <property type="protein sequence ID" value="MEA5260606.1"/>
    <property type="molecule type" value="Genomic_DNA"/>
</dbReference>
<reference evidence="1 2" key="1">
    <citation type="submission" date="2023-12" db="EMBL/GenBank/DDBJ databases">
        <title>Novel species of the genus Arcicella isolated from rivers.</title>
        <authorList>
            <person name="Lu H."/>
        </authorList>
    </citation>
    <scope>NUCLEOTIDE SEQUENCE [LARGE SCALE GENOMIC DNA]</scope>
    <source>
        <strain evidence="1 2">LMG 21963</strain>
    </source>
</reference>
<dbReference type="SUPFAM" id="SSF159501">
    <property type="entry name" value="EreA/ChaN-like"/>
    <property type="match status" value="1"/>
</dbReference>
<dbReference type="Gene3D" id="3.40.1660.10">
    <property type="entry name" value="EreA-like (biosynthetic domain)"/>
    <property type="match status" value="1"/>
</dbReference>
<dbReference type="Pfam" id="PF05139">
    <property type="entry name" value="Erythro_esteras"/>
    <property type="match status" value="1"/>
</dbReference>
<proteinExistence type="predicted"/>
<dbReference type="InterPro" id="IPR052036">
    <property type="entry name" value="Hydrolase/PRTase-associated"/>
</dbReference>
<accession>A0ABU5QU29</accession>
<protein>
    <submittedName>
        <fullName evidence="1">Erythromycin esterase family protein</fullName>
    </submittedName>
</protein>
<comment type="caution">
    <text evidence="1">The sequence shown here is derived from an EMBL/GenBank/DDBJ whole genome shotgun (WGS) entry which is preliminary data.</text>
</comment>
<dbReference type="InterPro" id="IPR007815">
    <property type="entry name" value="Emycin_Estase"/>
</dbReference>
<dbReference type="Proteomes" id="UP001304671">
    <property type="component" value="Unassembled WGS sequence"/>
</dbReference>
<dbReference type="PANTHER" id="PTHR31299">
    <property type="entry name" value="ESTERASE, PUTATIVE (AFU_ORTHOLOGUE AFUA_1G05850)-RELATED"/>
    <property type="match status" value="1"/>
</dbReference>